<accession>A0ABD3EKR9</accession>
<evidence type="ECO:0000313" key="2">
    <source>
        <dbReference type="EMBL" id="KAL3655028.1"/>
    </source>
</evidence>
<feature type="domain" description="Glycosyl hydrolase family 38 C-terminal" evidence="1">
    <location>
        <begin position="79"/>
        <end position="220"/>
    </location>
</feature>
<dbReference type="AlphaFoldDB" id="A0ABD3EKR9"/>
<dbReference type="EMBL" id="JAVIJP010000002">
    <property type="protein sequence ID" value="KAL3655028.1"/>
    <property type="molecule type" value="Genomic_DNA"/>
</dbReference>
<proteinExistence type="predicted"/>
<dbReference type="InterPro" id="IPR011013">
    <property type="entry name" value="Gal_mutarotase_sf_dom"/>
</dbReference>
<evidence type="ECO:0000259" key="1">
    <source>
        <dbReference type="Pfam" id="PF07748"/>
    </source>
</evidence>
<evidence type="ECO:0000313" key="3">
    <source>
        <dbReference type="Proteomes" id="UP001632038"/>
    </source>
</evidence>
<name>A0ABD3EKR9_9LAMI</name>
<protein>
    <recommendedName>
        <fullName evidence="1">Glycosyl hydrolase family 38 C-terminal domain-containing protein</fullName>
    </recommendedName>
</protein>
<reference evidence="3" key="1">
    <citation type="journal article" date="2024" name="IScience">
        <title>Strigolactones Initiate the Formation of Haustorium-like Structures in Castilleja.</title>
        <authorList>
            <person name="Buerger M."/>
            <person name="Peterson D."/>
            <person name="Chory J."/>
        </authorList>
    </citation>
    <scope>NUCLEOTIDE SEQUENCE [LARGE SCALE GENOMIC DNA]</scope>
</reference>
<dbReference type="Pfam" id="PF07748">
    <property type="entry name" value="Glyco_hydro_38C"/>
    <property type="match status" value="1"/>
</dbReference>
<keyword evidence="3" id="KW-1185">Reference proteome</keyword>
<dbReference type="InterPro" id="IPR050843">
    <property type="entry name" value="Glycosyl_Hydrlase_38"/>
</dbReference>
<gene>
    <name evidence="2" type="ORF">CASFOL_000814</name>
</gene>
<dbReference type="Gene3D" id="2.70.98.30">
    <property type="entry name" value="Golgi alpha-mannosidase II, domain 4"/>
    <property type="match status" value="1"/>
</dbReference>
<comment type="caution">
    <text evidence="2">The sequence shown here is derived from an EMBL/GenBank/DDBJ whole genome shotgun (WGS) entry which is preliminary data.</text>
</comment>
<dbReference type="InterPro" id="IPR011682">
    <property type="entry name" value="Glyco_hydro_38_C"/>
</dbReference>
<sequence>MGESLFANPTYWLAFKAVFPPFGFSTYVIASGKSSALIKPISYTLDGSRNGIIQIGPGNSKLIYSGNNGEIAHMPFEIVNISVEQSYSYYAGDDGSTDLVNFQASGVYIFRPIGTYAIPPEGKIPLTVFKGPLYDEVQSMNISVYKEKEHTEVEFIVGPIPIDDKVGKEIVSQIKTNIGNSGTFYTDSNGRDFLERIRDCRADWDLQVNQPIAGNYYPAFIPQGIFFTFIQSDKIKPFSVVRVHFPFYFLFSIQGFFDCDTRSIFSVQDFSHLIGGPERDCSFTNIPNPFISDFFKGLILKNTPG</sequence>
<organism evidence="2 3">
    <name type="scientific">Castilleja foliolosa</name>
    <dbReference type="NCBI Taxonomy" id="1961234"/>
    <lineage>
        <taxon>Eukaryota</taxon>
        <taxon>Viridiplantae</taxon>
        <taxon>Streptophyta</taxon>
        <taxon>Embryophyta</taxon>
        <taxon>Tracheophyta</taxon>
        <taxon>Spermatophyta</taxon>
        <taxon>Magnoliopsida</taxon>
        <taxon>eudicotyledons</taxon>
        <taxon>Gunneridae</taxon>
        <taxon>Pentapetalae</taxon>
        <taxon>asterids</taxon>
        <taxon>lamiids</taxon>
        <taxon>Lamiales</taxon>
        <taxon>Orobanchaceae</taxon>
        <taxon>Pedicularideae</taxon>
        <taxon>Castillejinae</taxon>
        <taxon>Castilleja</taxon>
    </lineage>
</organism>
<dbReference type="Proteomes" id="UP001632038">
    <property type="component" value="Unassembled WGS sequence"/>
</dbReference>
<dbReference type="PANTHER" id="PTHR11607:SF3">
    <property type="entry name" value="LYSOSOMAL ALPHA-MANNOSIDASE"/>
    <property type="match status" value="1"/>
</dbReference>
<dbReference type="SUPFAM" id="SSF74650">
    <property type="entry name" value="Galactose mutarotase-like"/>
    <property type="match status" value="1"/>
</dbReference>
<dbReference type="PANTHER" id="PTHR11607">
    <property type="entry name" value="ALPHA-MANNOSIDASE"/>
    <property type="match status" value="1"/>
</dbReference>